<proteinExistence type="predicted"/>
<evidence type="ECO:0000313" key="3">
    <source>
        <dbReference type="Proteomes" id="UP000648352"/>
    </source>
</evidence>
<dbReference type="EMBL" id="JACSQP010000002">
    <property type="protein sequence ID" value="MBD7956730.1"/>
    <property type="molecule type" value="Genomic_DNA"/>
</dbReference>
<keyword evidence="3" id="KW-1185">Reference proteome</keyword>
<feature type="region of interest" description="Disordered" evidence="1">
    <location>
        <begin position="1"/>
        <end position="34"/>
    </location>
</feature>
<evidence type="ECO:0000256" key="1">
    <source>
        <dbReference type="SAM" id="MobiDB-lite"/>
    </source>
</evidence>
<sequence length="73" mass="7513">MGMFMNRPEEPTEWAGLPSEPWEPGPPAGTLGAGAAPDALALVAGDVASVSIPVSLPEHAPDEPTSAEEPPRR</sequence>
<reference evidence="2 3" key="1">
    <citation type="submission" date="2020-08" db="EMBL/GenBank/DDBJ databases">
        <title>A Genomic Blueprint of the Chicken Gut Microbiome.</title>
        <authorList>
            <person name="Gilroy R."/>
            <person name="Ravi A."/>
            <person name="Getino M."/>
            <person name="Pursley I."/>
            <person name="Horton D.L."/>
            <person name="Alikhan N.-F."/>
            <person name="Baker D."/>
            <person name="Gharbi K."/>
            <person name="Hall N."/>
            <person name="Watson M."/>
            <person name="Adriaenssens E.M."/>
            <person name="Foster-Nyarko E."/>
            <person name="Jarju S."/>
            <person name="Secka A."/>
            <person name="Antonio M."/>
            <person name="Oren A."/>
            <person name="Chaudhuri R."/>
            <person name="La Ragione R.M."/>
            <person name="Hildebrand F."/>
            <person name="Pallen M.J."/>
        </authorList>
    </citation>
    <scope>NUCLEOTIDE SEQUENCE [LARGE SCALE GENOMIC DNA]</scope>
    <source>
        <strain evidence="2 3">Sa4CUA7</strain>
    </source>
</reference>
<evidence type="ECO:0000313" key="2">
    <source>
        <dbReference type="EMBL" id="MBD7956730.1"/>
    </source>
</evidence>
<dbReference type="RefSeq" id="WP_191717748.1">
    <property type="nucleotide sequence ID" value="NZ_JACSQP010000002.1"/>
</dbReference>
<name>A0ABR8RZS8_9MICO</name>
<comment type="caution">
    <text evidence="2">The sequence shown here is derived from an EMBL/GenBank/DDBJ whole genome shotgun (WGS) entry which is preliminary data.</text>
</comment>
<feature type="region of interest" description="Disordered" evidence="1">
    <location>
        <begin position="54"/>
        <end position="73"/>
    </location>
</feature>
<dbReference type="Proteomes" id="UP000648352">
    <property type="component" value="Unassembled WGS sequence"/>
</dbReference>
<accession>A0ABR8RZS8</accession>
<gene>
    <name evidence="2" type="ORF">H9651_03705</name>
</gene>
<organism evidence="2 3">
    <name type="scientific">Microbacterium pullorum</name>
    <dbReference type="NCBI Taxonomy" id="2762236"/>
    <lineage>
        <taxon>Bacteria</taxon>
        <taxon>Bacillati</taxon>
        <taxon>Actinomycetota</taxon>
        <taxon>Actinomycetes</taxon>
        <taxon>Micrococcales</taxon>
        <taxon>Microbacteriaceae</taxon>
        <taxon>Microbacterium</taxon>
    </lineage>
</organism>
<protein>
    <submittedName>
        <fullName evidence="2">Uncharacterized protein</fullName>
    </submittedName>
</protein>